<dbReference type="PANTHER" id="PTHR31635">
    <property type="entry name" value="REVERSE TRANSCRIPTASE DOMAIN-CONTAINING PROTEIN-RELATED"/>
    <property type="match status" value="1"/>
</dbReference>
<dbReference type="OrthoDB" id="9902985at2759"/>
<dbReference type="InterPro" id="IPR000477">
    <property type="entry name" value="RT_dom"/>
</dbReference>
<protein>
    <recommendedName>
        <fullName evidence="1">Reverse transcriptase domain-containing protein</fullName>
    </recommendedName>
</protein>
<dbReference type="GO" id="GO:0003824">
    <property type="term" value="F:catalytic activity"/>
    <property type="evidence" value="ECO:0007669"/>
    <property type="project" value="InterPro"/>
</dbReference>
<name>A0A8C5QVA5_9ANUR</name>
<evidence type="ECO:0000313" key="2">
    <source>
        <dbReference type="Ensembl" id="ENSLLEP00000041752.1"/>
    </source>
</evidence>
<dbReference type="Ensembl" id="ENSLLET00000043427.1">
    <property type="protein sequence ID" value="ENSLLEP00000041752.1"/>
    <property type="gene ID" value="ENSLLEG00000026585.1"/>
</dbReference>
<dbReference type="Gene3D" id="3.60.10.10">
    <property type="entry name" value="Endonuclease/exonuclease/phosphatase"/>
    <property type="match status" value="1"/>
</dbReference>
<dbReference type="InterPro" id="IPR005135">
    <property type="entry name" value="Endo/exonuclease/phosphatase"/>
</dbReference>
<evidence type="ECO:0000313" key="3">
    <source>
        <dbReference type="Proteomes" id="UP000694569"/>
    </source>
</evidence>
<dbReference type="CDD" id="cd09076">
    <property type="entry name" value="L1-EN"/>
    <property type="match status" value="1"/>
</dbReference>
<keyword evidence="3" id="KW-1185">Reference proteome</keyword>
<dbReference type="GeneTree" id="ENSGT00940000163630"/>
<dbReference type="PANTHER" id="PTHR31635:SF196">
    <property type="entry name" value="REVERSE TRANSCRIPTASE DOMAIN-CONTAINING PROTEIN-RELATED"/>
    <property type="match status" value="1"/>
</dbReference>
<dbReference type="InterPro" id="IPR043502">
    <property type="entry name" value="DNA/RNA_pol_sf"/>
</dbReference>
<accession>A0A8C5QVA5</accession>
<dbReference type="Pfam" id="PF00078">
    <property type="entry name" value="RVT_1"/>
    <property type="match status" value="1"/>
</dbReference>
<dbReference type="Proteomes" id="UP000694569">
    <property type="component" value="Unplaced"/>
</dbReference>
<dbReference type="CDD" id="cd01650">
    <property type="entry name" value="RT_nLTR_like"/>
    <property type="match status" value="1"/>
</dbReference>
<dbReference type="SUPFAM" id="SSF56219">
    <property type="entry name" value="DNase I-like"/>
    <property type="match status" value="1"/>
</dbReference>
<proteinExistence type="predicted"/>
<dbReference type="PROSITE" id="PS50878">
    <property type="entry name" value="RT_POL"/>
    <property type="match status" value="1"/>
</dbReference>
<dbReference type="SUPFAM" id="SSF56672">
    <property type="entry name" value="DNA/RNA polymerases"/>
    <property type="match status" value="1"/>
</dbReference>
<evidence type="ECO:0000259" key="1">
    <source>
        <dbReference type="PROSITE" id="PS50878"/>
    </source>
</evidence>
<dbReference type="InterPro" id="IPR036691">
    <property type="entry name" value="Endo/exonu/phosph_ase_sf"/>
</dbReference>
<reference evidence="2" key="1">
    <citation type="submission" date="2025-08" db="UniProtKB">
        <authorList>
            <consortium name="Ensembl"/>
        </authorList>
    </citation>
    <scope>IDENTIFICATION</scope>
</reference>
<feature type="domain" description="Reverse transcriptase" evidence="1">
    <location>
        <begin position="506"/>
        <end position="780"/>
    </location>
</feature>
<sequence>MTSLEPPTLKASLRLLSWNVEGLNSPVKRKKILAHLTTLKPDVVFLQETHWSSPDNHLRSPWIGYQTSAPFTNKKRGTAILLNKSLPFTVLDEANDPHGRFSIVMMSVLGETYLLVNVYAPHPPHLQFFSDLYTTLLQYTFTHCIIGGDFNAVLDPVLDRSRVGASSTSLRASVGPLFLKDHLALFDAWRYINPEGRDYSFYSHPHDSFSRIDMFLLSSTCYHSLVDATIGMIHISDHAPVTIDLQLKTPLPRSRNWRFPTTLLHSSDFKAHLELSWNNYLDDNLEHIDDVNLFWEAAKPVMRGCIIEYMSRKRKEVNKRLLEAHSSLVHSYRTHVEHPTSLTSERYKADRQSYARIADEKAQYSWLHQKNRFFRWGNKSGKLLANLLKFQRPTAPAITRIKAPTGEIVTDPSDINRLFRDYFETFYKAEPDEWTVQAKFFVTAGMPELDPELKESLNAPISSTDITAAISRLHSAKTPGPDGFSAEYYKLLEGHLVPHLLSLFNNILQGKAPPPSFNESRMIMIPKPDKDPLLITSYRPISLLNTDLKLLSAIMAKRLQTPLTQFISPAQTGFLTGRHSTQNVRKALAAIWSSNNHTCSSDLILSCDADKAFDRISWSYIRRFLKYHSFGVPILNLFNALYDTPSAMVTTNGLNSSSFTLERGTRQGCPLSPLLFNLALEPLLRILQTCPDLSGIRVGSQEVRIVAFADDLLLFLSQPDKALPTLVTYLEEFHLASGFKINYNKTLAIPLGANCGNSIKQRCPFTWCLTGTFKYLGVIIPTNIARLYEVNVRPLLSQLKTQLTSWAKLPLSYLGRCNLIKMVAFPRLLYPMQMLPLLLKRTDIAYIHALFTRFIWNGGTPRIALRKLQLPYNMGGLNLPDIYSYNIAALYRIVADWISNSSRYTDCALDRAMSFPMSPLAVLHTPLAKIPTTQRFNPLLFAGREAWYRARKMRGLSWTSSIFQPLLRNPAFQSGSAAAAFRVLATKDITQIGHLVSGPAHSLVSYRDLCVLVAPASLHPVYYMQLSAFVSAQLNSLHPQDFSNPLDAQTSLNPSTAALRALLRPQFDWSVATTGLAAWCVQLPKQSPFTLISATNRLRKQIPSAQYDEMFLKLLHKAYIAPDRLVHLTPLSSGHCLKCRHATADLFHCLWACPLISTFWNSIRRFGDQILHISVPTTPDWALFGLLSDSESSGLDRNRRALLGVISAVAKKAILGNWIASSPPTFSMFYSRLYALFQYDWVETALHKDDNVQQFFEKWEYFMLCLPETTIEKLKRDFEYTTWYLTRSLSSPPLQPNAMSLLELENFFVGCIVDFGC</sequence>
<organism evidence="2 3">
    <name type="scientific">Leptobrachium leishanense</name>
    <name type="common">Leishan spiny toad</name>
    <dbReference type="NCBI Taxonomy" id="445787"/>
    <lineage>
        <taxon>Eukaryota</taxon>
        <taxon>Metazoa</taxon>
        <taxon>Chordata</taxon>
        <taxon>Craniata</taxon>
        <taxon>Vertebrata</taxon>
        <taxon>Euteleostomi</taxon>
        <taxon>Amphibia</taxon>
        <taxon>Batrachia</taxon>
        <taxon>Anura</taxon>
        <taxon>Pelobatoidea</taxon>
        <taxon>Megophryidae</taxon>
        <taxon>Leptobrachium</taxon>
    </lineage>
</organism>
<dbReference type="Pfam" id="PF03372">
    <property type="entry name" value="Exo_endo_phos"/>
    <property type="match status" value="1"/>
</dbReference>
<reference evidence="2" key="2">
    <citation type="submission" date="2025-09" db="UniProtKB">
        <authorList>
            <consortium name="Ensembl"/>
        </authorList>
    </citation>
    <scope>IDENTIFICATION</scope>
</reference>